<dbReference type="GO" id="GO:0000166">
    <property type="term" value="F:nucleotide binding"/>
    <property type="evidence" value="ECO:0007669"/>
    <property type="project" value="InterPro"/>
</dbReference>
<evidence type="ECO:0000256" key="1">
    <source>
        <dbReference type="ARBA" id="ARBA00023002"/>
    </source>
</evidence>
<dbReference type="SUPFAM" id="SSF55347">
    <property type="entry name" value="Glyceraldehyde-3-phosphate dehydrogenase-like, C-terminal domain"/>
    <property type="match status" value="1"/>
</dbReference>
<dbReference type="InterPro" id="IPR036291">
    <property type="entry name" value="NAD(P)-bd_dom_sf"/>
</dbReference>
<dbReference type="PANTHER" id="PTHR42840:SF3">
    <property type="entry name" value="BINDING ROSSMANN FOLD OXIDOREDUCTASE, PUTATIVE (AFU_ORTHOLOGUE AFUA_2G10240)-RELATED"/>
    <property type="match status" value="1"/>
</dbReference>
<reference evidence="4" key="1">
    <citation type="journal article" date="2020" name="mSystems">
        <title>Genome- and Community-Level Interaction Insights into Carbon Utilization and Element Cycling Functions of Hydrothermarchaeota in Hydrothermal Sediment.</title>
        <authorList>
            <person name="Zhou Z."/>
            <person name="Liu Y."/>
            <person name="Xu W."/>
            <person name="Pan J."/>
            <person name="Luo Z.H."/>
            <person name="Li M."/>
        </authorList>
    </citation>
    <scope>NUCLEOTIDE SEQUENCE [LARGE SCALE GENOMIC DNA]</scope>
    <source>
        <strain evidence="4">SpSt-1121</strain>
    </source>
</reference>
<feature type="domain" description="Gfo/Idh/MocA-like oxidoreductase N-terminal" evidence="2">
    <location>
        <begin position="4"/>
        <end position="123"/>
    </location>
</feature>
<evidence type="ECO:0000313" key="4">
    <source>
        <dbReference type="EMBL" id="HHP82504.1"/>
    </source>
</evidence>
<accession>A0A7C5XL41</accession>
<dbReference type="InterPro" id="IPR000683">
    <property type="entry name" value="Gfo/Idh/MocA-like_OxRdtase_N"/>
</dbReference>
<dbReference type="Pfam" id="PF22725">
    <property type="entry name" value="GFO_IDH_MocA_C3"/>
    <property type="match status" value="1"/>
</dbReference>
<protein>
    <submittedName>
        <fullName evidence="4">Oxidoreductase</fullName>
    </submittedName>
</protein>
<dbReference type="PANTHER" id="PTHR42840">
    <property type="entry name" value="NAD(P)-BINDING ROSSMANN-FOLD SUPERFAMILY PROTEIN-RELATED"/>
    <property type="match status" value="1"/>
</dbReference>
<dbReference type="EMBL" id="DRZI01000327">
    <property type="protein sequence ID" value="HHP82504.1"/>
    <property type="molecule type" value="Genomic_DNA"/>
</dbReference>
<name>A0A7C5XL41_9CREN</name>
<sequence>MDTVRCLVVGLGRIGRIHAENLRYRVKGAELIAVVDIVEDIAKNVGESLKIRWYTEYIKALDIEKPDAVIIATPTHLHKEEIIEAAKRGINIFTEKPLAPNLNDAMEIYNAVKKYGVKLQIGFQRRFDSIYQKAKKLINDGVIGKPIAFVAVVRDPEPPPSWARDPKISGGMFADQLSHDFDIARHLLNDEIVEIYVVGDSYIYEDMKVLGDPDAAAITFKTSRGLHGVIHATRRFPYGYELRNEVYGSEGVIYIGTNRDESFAYGVKQGLIYLGAPFFEKRWGEAYLEEMKAFIQSIQTNTEPQVTVIDGLKAAQIADACWHSYKEKKPIKIPTT</sequence>
<evidence type="ECO:0000259" key="2">
    <source>
        <dbReference type="Pfam" id="PF01408"/>
    </source>
</evidence>
<dbReference type="Pfam" id="PF01408">
    <property type="entry name" value="GFO_IDH_MocA"/>
    <property type="match status" value="1"/>
</dbReference>
<dbReference type="GO" id="GO:0016491">
    <property type="term" value="F:oxidoreductase activity"/>
    <property type="evidence" value="ECO:0007669"/>
    <property type="project" value="UniProtKB-KW"/>
</dbReference>
<dbReference type="AlphaFoldDB" id="A0A7C5XL41"/>
<dbReference type="Gene3D" id="3.40.50.720">
    <property type="entry name" value="NAD(P)-binding Rossmann-like Domain"/>
    <property type="match status" value="1"/>
</dbReference>
<dbReference type="Gene3D" id="3.30.360.10">
    <property type="entry name" value="Dihydrodipicolinate Reductase, domain 2"/>
    <property type="match status" value="1"/>
</dbReference>
<proteinExistence type="predicted"/>
<evidence type="ECO:0000259" key="3">
    <source>
        <dbReference type="Pfam" id="PF22725"/>
    </source>
</evidence>
<dbReference type="InterPro" id="IPR055170">
    <property type="entry name" value="GFO_IDH_MocA-like_dom"/>
</dbReference>
<keyword evidence="1" id="KW-0560">Oxidoreductase</keyword>
<gene>
    <name evidence="4" type="ORF">ENM84_07565</name>
</gene>
<dbReference type="SUPFAM" id="SSF51735">
    <property type="entry name" value="NAD(P)-binding Rossmann-fold domains"/>
    <property type="match status" value="1"/>
</dbReference>
<organism evidence="4">
    <name type="scientific">Ignisphaera aggregans</name>
    <dbReference type="NCBI Taxonomy" id="334771"/>
    <lineage>
        <taxon>Archaea</taxon>
        <taxon>Thermoproteota</taxon>
        <taxon>Thermoprotei</taxon>
        <taxon>Desulfurococcales</taxon>
        <taxon>Desulfurococcaceae</taxon>
        <taxon>Ignisphaera</taxon>
    </lineage>
</organism>
<feature type="domain" description="GFO/IDH/MocA-like oxidoreductase" evidence="3">
    <location>
        <begin position="131"/>
        <end position="253"/>
    </location>
</feature>
<comment type="caution">
    <text evidence="4">The sequence shown here is derived from an EMBL/GenBank/DDBJ whole genome shotgun (WGS) entry which is preliminary data.</text>
</comment>